<accession>A0ABD2ZML7</accession>
<dbReference type="AlphaFoldDB" id="A0ABD2ZML7"/>
<dbReference type="EMBL" id="JBJUIK010000008">
    <property type="protein sequence ID" value="KAL3520685.1"/>
    <property type="molecule type" value="Genomic_DNA"/>
</dbReference>
<keyword evidence="2" id="KW-1185">Reference proteome</keyword>
<proteinExistence type="predicted"/>
<name>A0ABD2ZML7_9GENT</name>
<evidence type="ECO:0000313" key="2">
    <source>
        <dbReference type="Proteomes" id="UP001630127"/>
    </source>
</evidence>
<organism evidence="1 2">
    <name type="scientific">Cinchona calisaya</name>
    <dbReference type="NCBI Taxonomy" id="153742"/>
    <lineage>
        <taxon>Eukaryota</taxon>
        <taxon>Viridiplantae</taxon>
        <taxon>Streptophyta</taxon>
        <taxon>Embryophyta</taxon>
        <taxon>Tracheophyta</taxon>
        <taxon>Spermatophyta</taxon>
        <taxon>Magnoliopsida</taxon>
        <taxon>eudicotyledons</taxon>
        <taxon>Gunneridae</taxon>
        <taxon>Pentapetalae</taxon>
        <taxon>asterids</taxon>
        <taxon>lamiids</taxon>
        <taxon>Gentianales</taxon>
        <taxon>Rubiaceae</taxon>
        <taxon>Cinchonoideae</taxon>
        <taxon>Cinchoneae</taxon>
        <taxon>Cinchona</taxon>
    </lineage>
</organism>
<comment type="caution">
    <text evidence="1">The sequence shown here is derived from an EMBL/GenBank/DDBJ whole genome shotgun (WGS) entry which is preliminary data.</text>
</comment>
<dbReference type="Proteomes" id="UP001630127">
    <property type="component" value="Unassembled WGS sequence"/>
</dbReference>
<protein>
    <submittedName>
        <fullName evidence="1">Uncharacterized protein</fullName>
    </submittedName>
</protein>
<reference evidence="1 2" key="1">
    <citation type="submission" date="2024-11" db="EMBL/GenBank/DDBJ databases">
        <title>A near-complete genome assembly of Cinchona calisaya.</title>
        <authorList>
            <person name="Lian D.C."/>
            <person name="Zhao X.W."/>
            <person name="Wei L."/>
        </authorList>
    </citation>
    <scope>NUCLEOTIDE SEQUENCE [LARGE SCALE GENOMIC DNA]</scope>
    <source>
        <tissue evidence="1">Nenye</tissue>
    </source>
</reference>
<gene>
    <name evidence="1" type="ORF">ACH5RR_018834</name>
</gene>
<sequence length="156" mass="18360">MLTVKPKLDEGYFIEKFNLGLDWNIRLKLWKSPHKILFKVYLRANFEETVIKKVEVKEGRIIRLAVDILEDKGNLMGGICHGSSSEADCIMGEIIVDDKNEEKFKKTFKLMENEKMLSNKYWSKENMVKVFDDMLEKRMKLLIAIPRVMCNLDVRK</sequence>
<evidence type="ECO:0000313" key="1">
    <source>
        <dbReference type="EMBL" id="KAL3520685.1"/>
    </source>
</evidence>